<feature type="domain" description="SMODS and SLOG-associating 2TM effector" evidence="3">
    <location>
        <begin position="437"/>
        <end position="558"/>
    </location>
</feature>
<dbReference type="PANTHER" id="PTHR13800:SF12">
    <property type="entry name" value="TRANSIENT RECEPTOR POTENTIAL CATION CHANNEL SUBFAMILY M MEMBER-LIKE 2"/>
    <property type="match status" value="1"/>
</dbReference>
<reference evidence="4 6" key="1">
    <citation type="submission" date="2015-05" db="EMBL/GenBank/DDBJ databases">
        <title>Genome assembly of Archangium gephyra DSM 2261.</title>
        <authorList>
            <person name="Sharma G."/>
            <person name="Subramanian S."/>
        </authorList>
    </citation>
    <scope>NUCLEOTIDE SEQUENCE [LARGE SCALE GENOMIC DNA]</scope>
    <source>
        <strain evidence="4 6">DSM 2261</strain>
    </source>
</reference>
<dbReference type="Proteomes" id="UP000256345">
    <property type="component" value="Unassembled WGS sequence"/>
</dbReference>
<dbReference type="KEGG" id="age:AA314_03428"/>
<dbReference type="InterPro" id="IPR025325">
    <property type="entry name" value="DUF4231"/>
</dbReference>
<keyword evidence="1" id="KW-0812">Transmembrane</keyword>
<dbReference type="Proteomes" id="UP000035579">
    <property type="component" value="Chromosome"/>
</dbReference>
<reference evidence="5 7" key="2">
    <citation type="submission" date="2018-08" db="EMBL/GenBank/DDBJ databases">
        <title>Genomic Encyclopedia of Archaeal and Bacterial Type Strains, Phase II (KMG-II): from individual species to whole genera.</title>
        <authorList>
            <person name="Goeker M."/>
        </authorList>
    </citation>
    <scope>NUCLEOTIDE SEQUENCE [LARGE SCALE GENOMIC DNA]</scope>
    <source>
        <strain evidence="5 7">DSM 2261</strain>
    </source>
</reference>
<keyword evidence="1" id="KW-1133">Transmembrane helix</keyword>
<sequence length="586" mass="64817">MHLHPSDSRLPTGSIHFPNGNEAAWARISVETESQDVLRALGLKPPRALILLLGGTEGLEPGLTARLRQLFGRGIACAAMDAGAVILDGGTQAGVVDLMGQGVADRGHGAALVGVVPERLVTWPGGPSPSGPQPLVPLEPHHSHFVLVESQDWGGETPTLYKLAETLAAGAPVVAVLANGGELSKQELLRAVRRGWPVVVLKNSGRLADALSSHVRQSSGPLEDPALAEIVADGDLHFFPLEGSPRELKRLLTHQLREDSILRLAWQRFALHDDNAKRQQRVFRLIQRWTVLFGFLGTLAVLLKTSLHSTGRFANGSLPDGVFRVLIVALAAAVTGLVAAASYFKSGTRWILLRAHTEALKREIYRYRCRLGNTAHPRTGRLSHERRLANRMRVISQQLFRMEPGVSALGRYRGRLPPPDAVDPRDDGFSALSPFHYIRYRLEHQLGYYRDRLNTQARRARRLQWTVIAVSALGTVLAAVGLELWVALTSALVTTLIAWINSQNAENLLTKYNQAITDLEDTRVWWSALSLEEQSSRRHFELLVSRTELVLQSELTGWVQEMKELMARLDARHEKSGRKAEPRVQH</sequence>
<protein>
    <submittedName>
        <fullName evidence="5">Uncharacterized protein DUF4231</fullName>
    </submittedName>
</protein>
<organism evidence="4 6">
    <name type="scientific">Archangium gephyra</name>
    <dbReference type="NCBI Taxonomy" id="48"/>
    <lineage>
        <taxon>Bacteria</taxon>
        <taxon>Pseudomonadati</taxon>
        <taxon>Myxococcota</taxon>
        <taxon>Myxococcia</taxon>
        <taxon>Myxococcales</taxon>
        <taxon>Cystobacterineae</taxon>
        <taxon>Archangiaceae</taxon>
        <taxon>Archangium</taxon>
    </lineage>
</organism>
<feature type="transmembrane region" description="Helical" evidence="1">
    <location>
        <begin position="467"/>
        <end position="500"/>
    </location>
</feature>
<dbReference type="AlphaFoldDB" id="A0AAC8TDB4"/>
<evidence type="ECO:0000313" key="7">
    <source>
        <dbReference type="Proteomes" id="UP000256345"/>
    </source>
</evidence>
<keyword evidence="7" id="KW-1185">Reference proteome</keyword>
<feature type="transmembrane region" description="Helical" evidence="1">
    <location>
        <begin position="285"/>
        <end position="303"/>
    </location>
</feature>
<dbReference type="PANTHER" id="PTHR13800">
    <property type="entry name" value="TRANSIENT RECEPTOR POTENTIAL CATION CHANNEL, SUBFAMILY M, MEMBER 6"/>
    <property type="match status" value="1"/>
</dbReference>
<evidence type="ECO:0000313" key="5">
    <source>
        <dbReference type="EMBL" id="REG34611.1"/>
    </source>
</evidence>
<name>A0AAC8TDB4_9BACT</name>
<dbReference type="NCBIfam" id="NF033634">
    <property type="entry name" value="SLATT_1"/>
    <property type="match status" value="1"/>
</dbReference>
<dbReference type="Pfam" id="PF18171">
    <property type="entry name" value="LSDAT_prok"/>
    <property type="match status" value="1"/>
</dbReference>
<dbReference type="GO" id="GO:0099604">
    <property type="term" value="F:ligand-gated calcium channel activity"/>
    <property type="evidence" value="ECO:0007669"/>
    <property type="project" value="TreeGrafter"/>
</dbReference>
<feature type="domain" description="LSDAT prokaryote" evidence="2">
    <location>
        <begin position="48"/>
        <end position="245"/>
    </location>
</feature>
<gene>
    <name evidence="4" type="ORF">AA314_03428</name>
    <name evidence="5" type="ORF">ATI61_103517</name>
</gene>
<dbReference type="GO" id="GO:0005886">
    <property type="term" value="C:plasma membrane"/>
    <property type="evidence" value="ECO:0007669"/>
    <property type="project" value="TreeGrafter"/>
</dbReference>
<dbReference type="EMBL" id="CP011509">
    <property type="protein sequence ID" value="AKJ01802.1"/>
    <property type="molecule type" value="Genomic_DNA"/>
</dbReference>
<keyword evidence="1" id="KW-0472">Membrane</keyword>
<dbReference type="InterPro" id="IPR041482">
    <property type="entry name" value="LSDAT_prok"/>
</dbReference>
<feature type="transmembrane region" description="Helical" evidence="1">
    <location>
        <begin position="323"/>
        <end position="344"/>
    </location>
</feature>
<dbReference type="Pfam" id="PF18181">
    <property type="entry name" value="SLATT_1"/>
    <property type="match status" value="1"/>
</dbReference>
<dbReference type="InterPro" id="IPR040884">
    <property type="entry name" value="SLATT_1"/>
</dbReference>
<proteinExistence type="predicted"/>
<dbReference type="InterPro" id="IPR050927">
    <property type="entry name" value="TRPM"/>
</dbReference>
<dbReference type="RefSeq" id="WP_053066456.1">
    <property type="nucleotide sequence ID" value="NZ_CP011509.1"/>
</dbReference>
<evidence type="ECO:0000256" key="1">
    <source>
        <dbReference type="SAM" id="Phobius"/>
    </source>
</evidence>
<dbReference type="Pfam" id="PF14015">
    <property type="entry name" value="DUF4231"/>
    <property type="match status" value="1"/>
</dbReference>
<evidence type="ECO:0000259" key="3">
    <source>
        <dbReference type="Pfam" id="PF18181"/>
    </source>
</evidence>
<accession>A0AAC8TDB4</accession>
<evidence type="ECO:0000259" key="2">
    <source>
        <dbReference type="Pfam" id="PF18171"/>
    </source>
</evidence>
<evidence type="ECO:0000313" key="4">
    <source>
        <dbReference type="EMBL" id="AKJ01802.1"/>
    </source>
</evidence>
<dbReference type="EMBL" id="QUMU01000003">
    <property type="protein sequence ID" value="REG34611.1"/>
    <property type="molecule type" value="Genomic_DNA"/>
</dbReference>
<evidence type="ECO:0000313" key="6">
    <source>
        <dbReference type="Proteomes" id="UP000035579"/>
    </source>
</evidence>